<evidence type="ECO:0000256" key="5">
    <source>
        <dbReference type="SAM" id="SignalP"/>
    </source>
</evidence>
<dbReference type="InterPro" id="IPR036568">
    <property type="entry name" value="GGCT-like_sf"/>
</dbReference>
<dbReference type="Pfam" id="PF13772">
    <property type="entry name" value="AIG2_2"/>
    <property type="match status" value="1"/>
</dbReference>
<dbReference type="Gene3D" id="3.10.490.10">
    <property type="entry name" value="Gamma-glutamyl cyclotransferase-like"/>
    <property type="match status" value="1"/>
</dbReference>
<dbReference type="AlphaFoldDB" id="A0A8S1B450"/>
<feature type="binding site" evidence="4">
    <location>
        <begin position="28"/>
        <end position="33"/>
    </location>
    <ligand>
        <name>substrate</name>
    </ligand>
</feature>
<dbReference type="OrthoDB" id="2924818at2759"/>
<feature type="chain" id="PRO_5036273159" description="gamma-glutamylcyclotransferase" evidence="5">
    <location>
        <begin position="21"/>
        <end position="198"/>
    </location>
</feature>
<name>A0A8S1B450_ARCPL</name>
<dbReference type="SUPFAM" id="SSF110857">
    <property type="entry name" value="Gamma-glutamyl cyclotransferase-like"/>
    <property type="match status" value="1"/>
</dbReference>
<keyword evidence="5" id="KW-0732">Signal</keyword>
<dbReference type="GO" id="GO:0003839">
    <property type="term" value="F:gamma-glutamylcyclotransferase activity"/>
    <property type="evidence" value="ECO:0007669"/>
    <property type="project" value="UniProtKB-EC"/>
</dbReference>
<dbReference type="CDD" id="cd06661">
    <property type="entry name" value="GGCT_like"/>
    <property type="match status" value="1"/>
</dbReference>
<dbReference type="InterPro" id="IPR017939">
    <property type="entry name" value="G-Glutamylcylcotransferase"/>
</dbReference>
<proteinExistence type="predicted"/>
<sequence>MEQLLCFLTFISVFVDLGICKSNETFFYFAYGSNLLSKRIHINNPSAVYYSPAKLENHRLDFNFFVEAWNGAVSTIVEDDTEEVWGVLWTLNIDQMKYLDDQEGVTLGWYFPKNVTVTTPDGKQILARTYQETMTPEKLNKCEDLPVERRPSSTYLEVIALGAIESHLPADYIAFIFSFPSNAQMATAKRRNELGYPF</sequence>
<evidence type="ECO:0000313" key="8">
    <source>
        <dbReference type="Proteomes" id="UP000494106"/>
    </source>
</evidence>
<dbReference type="Proteomes" id="UP000494106">
    <property type="component" value="Unassembled WGS sequence"/>
</dbReference>
<dbReference type="EMBL" id="CADEBC010000586">
    <property type="protein sequence ID" value="CAB3256432.1"/>
    <property type="molecule type" value="Genomic_DNA"/>
</dbReference>
<gene>
    <name evidence="7" type="ORF">APLA_LOCUS15414</name>
    <name evidence="6" type="ORF">APLA_LOCUS9329</name>
</gene>
<dbReference type="PANTHER" id="PTHR12935:SF0">
    <property type="entry name" value="GAMMA-GLUTAMYLCYCLOTRANSFERASE"/>
    <property type="match status" value="1"/>
</dbReference>
<evidence type="ECO:0000256" key="4">
    <source>
        <dbReference type="PIRSR" id="PIRSR617939-2"/>
    </source>
</evidence>
<evidence type="ECO:0000313" key="7">
    <source>
        <dbReference type="EMBL" id="CAB3256432.1"/>
    </source>
</evidence>
<dbReference type="EC" id="4.3.2.9" evidence="1"/>
<keyword evidence="8" id="KW-1185">Reference proteome</keyword>
<dbReference type="PANTHER" id="PTHR12935">
    <property type="entry name" value="GAMMA-GLUTAMYLCYCLOTRANSFERASE"/>
    <property type="match status" value="1"/>
</dbReference>
<dbReference type="Proteomes" id="UP000494256">
    <property type="component" value="Unassembled WGS sequence"/>
</dbReference>
<evidence type="ECO:0000256" key="2">
    <source>
        <dbReference type="ARBA" id="ARBA00023239"/>
    </source>
</evidence>
<dbReference type="EMBL" id="CADEBD010000309">
    <property type="protein sequence ID" value="CAB3240956.1"/>
    <property type="molecule type" value="Genomic_DNA"/>
</dbReference>
<organism evidence="7 8">
    <name type="scientific">Arctia plantaginis</name>
    <name type="common">Wood tiger moth</name>
    <name type="synonym">Phalaena plantaginis</name>
    <dbReference type="NCBI Taxonomy" id="874455"/>
    <lineage>
        <taxon>Eukaryota</taxon>
        <taxon>Metazoa</taxon>
        <taxon>Ecdysozoa</taxon>
        <taxon>Arthropoda</taxon>
        <taxon>Hexapoda</taxon>
        <taxon>Insecta</taxon>
        <taxon>Pterygota</taxon>
        <taxon>Neoptera</taxon>
        <taxon>Endopterygota</taxon>
        <taxon>Lepidoptera</taxon>
        <taxon>Glossata</taxon>
        <taxon>Ditrysia</taxon>
        <taxon>Noctuoidea</taxon>
        <taxon>Erebidae</taxon>
        <taxon>Arctiinae</taxon>
        <taxon>Arctia</taxon>
    </lineage>
</organism>
<keyword evidence="2" id="KW-0456">Lyase</keyword>
<accession>A0A8S1B450</accession>
<evidence type="ECO:0000313" key="6">
    <source>
        <dbReference type="EMBL" id="CAB3240956.1"/>
    </source>
</evidence>
<protein>
    <recommendedName>
        <fullName evidence="1">gamma-glutamylcyclotransferase</fullName>
        <ecNumber evidence="1">4.3.2.9</ecNumber>
    </recommendedName>
</protein>
<evidence type="ECO:0000256" key="1">
    <source>
        <dbReference type="ARBA" id="ARBA00012346"/>
    </source>
</evidence>
<dbReference type="InterPro" id="IPR013024">
    <property type="entry name" value="GGCT-like"/>
</dbReference>
<comment type="caution">
    <text evidence="7">The sequence shown here is derived from an EMBL/GenBank/DDBJ whole genome shotgun (WGS) entry which is preliminary data.</text>
</comment>
<evidence type="ECO:0000313" key="9">
    <source>
        <dbReference type="Proteomes" id="UP000494256"/>
    </source>
</evidence>
<feature type="active site" description="Proton acceptor" evidence="3">
    <location>
        <position position="103"/>
    </location>
</feature>
<reference evidence="8 9" key="1">
    <citation type="submission" date="2020-04" db="EMBL/GenBank/DDBJ databases">
        <authorList>
            <person name="Wallbank WR R."/>
            <person name="Pardo Diaz C."/>
            <person name="Kozak K."/>
            <person name="Martin S."/>
            <person name="Jiggins C."/>
            <person name="Moest M."/>
            <person name="Warren A I."/>
            <person name="Byers J.R.P. K."/>
            <person name="Montejo-Kovacevich G."/>
            <person name="Yen C E."/>
        </authorList>
    </citation>
    <scope>NUCLEOTIDE SEQUENCE [LARGE SCALE GENOMIC DNA]</scope>
</reference>
<feature type="binding site" evidence="4">
    <location>
        <position position="155"/>
    </location>
    <ligand>
        <name>substrate</name>
    </ligand>
</feature>
<evidence type="ECO:0000256" key="3">
    <source>
        <dbReference type="PIRSR" id="PIRSR617939-1"/>
    </source>
</evidence>
<feature type="signal peptide" evidence="5">
    <location>
        <begin position="1"/>
        <end position="20"/>
    </location>
</feature>